<dbReference type="EMBL" id="CP030074">
    <property type="protein sequence ID" value="AWW42998.1"/>
    <property type="molecule type" value="Genomic_DNA"/>
</dbReference>
<feature type="domain" description="Wadjet protein JetD C-terminal" evidence="2">
    <location>
        <begin position="16"/>
        <end position="121"/>
    </location>
</feature>
<dbReference type="RefSeq" id="WP_112437503.1">
    <property type="nucleotide sequence ID" value="NZ_CP030073.1"/>
</dbReference>
<keyword evidence="7" id="KW-1185">Reference proteome</keyword>
<name>A0A2Z4JCN5_9ACTN</name>
<evidence type="ECO:0000256" key="1">
    <source>
        <dbReference type="SAM" id="MobiDB-lite"/>
    </source>
</evidence>
<keyword evidence="5" id="KW-0614">Plasmid</keyword>
<feature type="compositionally biased region" description="Basic and acidic residues" evidence="1">
    <location>
        <begin position="93"/>
        <end position="128"/>
    </location>
</feature>
<evidence type="ECO:0000313" key="7">
    <source>
        <dbReference type="Proteomes" id="UP000249616"/>
    </source>
</evidence>
<reference evidence="4 7" key="3">
    <citation type="journal article" date="2019" name="Int. J. Syst. Evol. Microbiol.">
        <title>Streptomyces cadmiisoli sp. nov., a novel actinomycete isolated from cadmium-contaminated soil.</title>
        <authorList>
            <person name="Li K."/>
            <person name="Tang X."/>
            <person name="Zhao J."/>
            <person name="Guo Y."/>
            <person name="Tang Y."/>
            <person name="Gao J."/>
        </authorList>
    </citation>
    <scope>NUCLEOTIDE SEQUENCE [LARGE SCALE GENOMIC DNA]</scope>
    <source>
        <strain evidence="4 7">ZFG47</strain>
    </source>
</reference>
<dbReference type="EMBL" id="CP030073">
    <property type="protein sequence ID" value="AWW42133.1"/>
    <property type="molecule type" value="Genomic_DNA"/>
</dbReference>
<geneLocation type="plasmid" evidence="5 7">
    <name>unnamed1</name>
</geneLocation>
<protein>
    <recommendedName>
        <fullName evidence="2">Wadjet protein JetD C-terminal domain-containing protein</fullName>
    </recommendedName>
</protein>
<gene>
    <name evidence="3" type="ORF">DN051_00070</name>
    <name evidence="4" type="ORF">DN051_40740</name>
    <name evidence="5" type="ORF">DN051_40835</name>
    <name evidence="6" type="ORF">DN051_44640</name>
</gene>
<dbReference type="KEGG" id="scad:DN051_40740"/>
<accession>A0A2Z4JCN5</accession>
<dbReference type="InterPro" id="IPR024534">
    <property type="entry name" value="JetD_C"/>
</dbReference>
<feature type="region of interest" description="Disordered" evidence="1">
    <location>
        <begin position="73"/>
        <end position="173"/>
    </location>
</feature>
<evidence type="ECO:0000313" key="4">
    <source>
        <dbReference type="EMBL" id="AWW42133.1"/>
    </source>
</evidence>
<evidence type="ECO:0000313" key="6">
    <source>
        <dbReference type="EMBL" id="AWW43590.1"/>
    </source>
</evidence>
<reference evidence="7" key="1">
    <citation type="submission" date="2018-06" db="EMBL/GenBank/DDBJ databases">
        <authorList>
            <person name="Li K."/>
        </authorList>
    </citation>
    <scope>NUCLEOTIDE SEQUENCE [LARGE SCALE GENOMIC DNA]</scope>
    <source>
        <strain evidence="7">ZFG47</strain>
        <plasmid evidence="7">unnamed1</plasmid>
    </source>
</reference>
<dbReference type="KEGG" id="scad:DN051_40835"/>
<evidence type="ECO:0000259" key="2">
    <source>
        <dbReference type="Pfam" id="PF09983"/>
    </source>
</evidence>
<dbReference type="KEGG" id="scad:DN051_44640"/>
<evidence type="ECO:0000313" key="5">
    <source>
        <dbReference type="EMBL" id="AWW42998.1"/>
    </source>
</evidence>
<dbReference type="KEGG" id="scad:DN051_00070"/>
<organism evidence="4 7">
    <name type="scientific">Streptomyces cadmiisoli</name>
    <dbReference type="NCBI Taxonomy" id="2184053"/>
    <lineage>
        <taxon>Bacteria</taxon>
        <taxon>Bacillati</taxon>
        <taxon>Actinomycetota</taxon>
        <taxon>Actinomycetes</taxon>
        <taxon>Kitasatosporales</taxon>
        <taxon>Streptomycetaceae</taxon>
        <taxon>Streptomyces</taxon>
        <taxon>Streptomyces aurantiacus group</taxon>
    </lineage>
</organism>
<dbReference type="Proteomes" id="UP000249616">
    <property type="component" value="Plasmid unnamed1"/>
</dbReference>
<dbReference type="Pfam" id="PF09983">
    <property type="entry name" value="JetD_C"/>
    <property type="match status" value="1"/>
</dbReference>
<sequence>MPVGNPVRAVRPDLPLPPVPGAIAVLGSGYAAALLRHLPWLNDVDLCHWGANNTHGFAIRDQIQGRVPHTTSLLMDRATPPRPRVPPAAEDTDTPHPEEARLDQDRGYRPHLRLEQERTPSPRCERHLRGTGPDTQGSRHRTADARTVAGATPASDRPNSPRSPALQPPPLPVSQPRVAAKLDEHARIFVTRQHRPAARRSTATDTWKAEPIRSFEFLSSHAMQRLREHQPRPELADACVACTIGHDPGHR</sequence>
<dbReference type="EMBL" id="CP030073">
    <property type="protein sequence ID" value="AWW35307.1"/>
    <property type="molecule type" value="Genomic_DNA"/>
</dbReference>
<dbReference type="AlphaFoldDB" id="A0A2Z4JCN5"/>
<reference evidence="5" key="2">
    <citation type="submission" date="2018-06" db="EMBL/GenBank/DDBJ databases">
        <authorList>
            <person name="Zhirakovskaya E."/>
        </authorList>
    </citation>
    <scope>NUCLEOTIDE SEQUENCE [LARGE SCALE GENOMIC DNA]</scope>
    <source>
        <strain evidence="5">ZFG47</strain>
        <plasmid evidence="5">unnamed1</plasmid>
    </source>
</reference>
<evidence type="ECO:0000313" key="3">
    <source>
        <dbReference type="EMBL" id="AWW35307.1"/>
    </source>
</evidence>
<dbReference type="EMBL" id="CP030074">
    <property type="protein sequence ID" value="AWW43590.1"/>
    <property type="molecule type" value="Genomic_DNA"/>
</dbReference>
<proteinExistence type="predicted"/>
<dbReference type="Proteomes" id="UP000249616">
    <property type="component" value="Chromosome"/>
</dbReference>